<accession>A0A0P9GX21</accession>
<name>A0A0P9GX21_RHOGW</name>
<dbReference type="GeneID" id="28978641"/>
<feature type="compositionally biased region" description="Low complexity" evidence="1">
    <location>
        <begin position="98"/>
        <end position="121"/>
    </location>
</feature>
<organism evidence="2 3">
    <name type="scientific">Rhodotorula graminis (strain WP1)</name>
    <dbReference type="NCBI Taxonomy" id="578459"/>
    <lineage>
        <taxon>Eukaryota</taxon>
        <taxon>Fungi</taxon>
        <taxon>Dikarya</taxon>
        <taxon>Basidiomycota</taxon>
        <taxon>Pucciniomycotina</taxon>
        <taxon>Microbotryomycetes</taxon>
        <taxon>Sporidiobolales</taxon>
        <taxon>Sporidiobolaceae</taxon>
        <taxon>Rhodotorula</taxon>
    </lineage>
</organism>
<feature type="compositionally biased region" description="Low complexity" evidence="1">
    <location>
        <begin position="220"/>
        <end position="261"/>
    </location>
</feature>
<feature type="region of interest" description="Disordered" evidence="1">
    <location>
        <begin position="399"/>
        <end position="425"/>
    </location>
</feature>
<dbReference type="OrthoDB" id="2530476at2759"/>
<reference evidence="2 3" key="1">
    <citation type="journal article" date="2015" name="Front. Microbiol.">
        <title>Genome sequence of the plant growth promoting endophytic yeast Rhodotorula graminis WP1.</title>
        <authorList>
            <person name="Firrincieli A."/>
            <person name="Otillar R."/>
            <person name="Salamov A."/>
            <person name="Schmutz J."/>
            <person name="Khan Z."/>
            <person name="Redman R.S."/>
            <person name="Fleck N.D."/>
            <person name="Lindquist E."/>
            <person name="Grigoriev I.V."/>
            <person name="Doty S.L."/>
        </authorList>
    </citation>
    <scope>NUCLEOTIDE SEQUENCE [LARGE SCALE GENOMIC DNA]</scope>
    <source>
        <strain evidence="2 3">WP1</strain>
    </source>
</reference>
<protein>
    <submittedName>
        <fullName evidence="2">Uncharacterized protein</fullName>
    </submittedName>
</protein>
<dbReference type="OMA" id="GGESELW"/>
<feature type="compositionally biased region" description="Low complexity" evidence="1">
    <location>
        <begin position="464"/>
        <end position="473"/>
    </location>
</feature>
<feature type="compositionally biased region" description="Low complexity" evidence="1">
    <location>
        <begin position="77"/>
        <end position="91"/>
    </location>
</feature>
<gene>
    <name evidence="2" type="ORF">RHOBADRAFT_56114</name>
</gene>
<keyword evidence="3" id="KW-1185">Reference proteome</keyword>
<proteinExistence type="predicted"/>
<evidence type="ECO:0000256" key="1">
    <source>
        <dbReference type="SAM" id="MobiDB-lite"/>
    </source>
</evidence>
<sequence length="620" mass="64594">MPAKETLRPVTAFAALDARLPPPPRPAAVIAASTAPSSRTSTRTLAGPEPSTSRDTHPLHPQGEPAQVGEPALLPLRSFAPGPSAPSASRAAARRPQARAQPAPSRTTSTAASTAPQQPATKRTKRILADDDELIAWQLEAHTSGKGKGRAVKDEPVGPSSRSAARSADEVKARPMPSAPTSFRPVSAFDFSPAASSRATSTTPKPSIVAATRTRAPSPSKTSSSMHRLSSLSKPPVAARPSTPRRAAAAPASSSALTTPSQLMRGLPQQLSMPAIKREDVGGSAKAAQMGILARAPPLRDVPPLAGEDGGVDEGGESELWSPRKKKGGYIVSGMAARASAILAATRTNYTLWLHDLSRRLASASSSSATSAGGGLALDELAQALKPAIRLVVVDVPSSSPGDELGAGAGSGSTTPDRRRGAGQKSVLARCRIVLPPSATSSSSSGSDDLVGLVLFSLHERSGSSSSSAAASSVPPPPPAPPPPSSPTKRTTTSSTRPRSLVIPTVPPDLRWVRPGAQAWVWDPFREVVLPPREGADDWRARASERERRSVGEREGQGERERRDVKRDEEGDEQEPEDGPRVEWDEAGLSGRAQRAGATATHEQEGTTRALVCGRFGIVV</sequence>
<feature type="compositionally biased region" description="Basic and acidic residues" evidence="1">
    <location>
        <begin position="539"/>
        <end position="569"/>
    </location>
</feature>
<feature type="region of interest" description="Disordered" evidence="1">
    <location>
        <begin position="464"/>
        <end position="509"/>
    </location>
</feature>
<dbReference type="EMBL" id="KQ474089">
    <property type="protein sequence ID" value="KPV71971.1"/>
    <property type="molecule type" value="Genomic_DNA"/>
</dbReference>
<feature type="region of interest" description="Disordered" evidence="1">
    <location>
        <begin position="539"/>
        <end position="606"/>
    </location>
</feature>
<feature type="region of interest" description="Disordered" evidence="1">
    <location>
        <begin position="299"/>
        <end position="322"/>
    </location>
</feature>
<feature type="compositionally biased region" description="Low complexity" evidence="1">
    <location>
        <begin position="27"/>
        <end position="46"/>
    </location>
</feature>
<feature type="compositionally biased region" description="Pro residues" evidence="1">
    <location>
        <begin position="474"/>
        <end position="486"/>
    </location>
</feature>
<evidence type="ECO:0000313" key="2">
    <source>
        <dbReference type="EMBL" id="KPV71971.1"/>
    </source>
</evidence>
<dbReference type="Proteomes" id="UP000053890">
    <property type="component" value="Unassembled WGS sequence"/>
</dbReference>
<feature type="region of interest" description="Disordered" evidence="1">
    <location>
        <begin position="139"/>
        <end position="268"/>
    </location>
</feature>
<dbReference type="RefSeq" id="XP_018268020.1">
    <property type="nucleotide sequence ID" value="XM_018418193.1"/>
</dbReference>
<feature type="region of interest" description="Disordered" evidence="1">
    <location>
        <begin position="17"/>
        <end position="127"/>
    </location>
</feature>
<feature type="compositionally biased region" description="Low complexity" evidence="1">
    <location>
        <begin position="192"/>
        <end position="207"/>
    </location>
</feature>
<feature type="compositionally biased region" description="Low complexity" evidence="1">
    <location>
        <begin position="487"/>
        <end position="500"/>
    </location>
</feature>
<evidence type="ECO:0000313" key="3">
    <source>
        <dbReference type="Proteomes" id="UP000053890"/>
    </source>
</evidence>
<dbReference type="AlphaFoldDB" id="A0A0P9GX21"/>